<evidence type="ECO:0000259" key="11">
    <source>
        <dbReference type="PROSITE" id="PS50053"/>
    </source>
</evidence>
<keyword evidence="10" id="KW-0051">Antiviral defense</keyword>
<dbReference type="FunFam" id="3.30.460.10:FF:000007">
    <property type="entry name" value="2'-5'-oligoadenylate synthetase 1"/>
    <property type="match status" value="1"/>
</dbReference>
<dbReference type="PROSITE" id="PS00833">
    <property type="entry name" value="25A_SYNTH_2"/>
    <property type="match status" value="1"/>
</dbReference>
<comment type="catalytic activity">
    <reaction evidence="1">
        <text>3 ATP = 5'-triphosphoadenylyl-(2'-&gt;5')-adenylyl-(2'-&gt;5')-adenosine + 2 diphosphate</text>
        <dbReference type="Rhea" id="RHEA:34407"/>
        <dbReference type="ChEBI" id="CHEBI:30616"/>
        <dbReference type="ChEBI" id="CHEBI:33019"/>
        <dbReference type="ChEBI" id="CHEBI:67143"/>
        <dbReference type="EC" id="2.7.7.84"/>
    </reaction>
</comment>
<dbReference type="InterPro" id="IPR002934">
    <property type="entry name" value="Polymerase_NTP_transf_dom"/>
</dbReference>
<dbReference type="GO" id="GO:0001730">
    <property type="term" value="F:2'-5'-oligoadenylate synthetase activity"/>
    <property type="evidence" value="ECO:0007669"/>
    <property type="project" value="UniProtKB-EC"/>
</dbReference>
<evidence type="ECO:0000256" key="1">
    <source>
        <dbReference type="ARBA" id="ARBA00001112"/>
    </source>
</evidence>
<dbReference type="EC" id="2.7.7.84" evidence="5"/>
<dbReference type="Gene3D" id="3.30.460.10">
    <property type="entry name" value="Beta Polymerase, domain 2"/>
    <property type="match status" value="1"/>
</dbReference>
<gene>
    <name evidence="12" type="primary">LOC114045438</name>
</gene>
<evidence type="ECO:0000256" key="8">
    <source>
        <dbReference type="ARBA" id="ARBA00022859"/>
    </source>
</evidence>
<dbReference type="Gene3D" id="1.10.1410.20">
    <property type="entry name" value="2'-5'-oligoadenylate synthetase 1, domain 2"/>
    <property type="match status" value="1"/>
</dbReference>
<reference evidence="12" key="2">
    <citation type="submission" date="2025-08" db="UniProtKB">
        <authorList>
            <consortium name="Ensembl"/>
        </authorList>
    </citation>
    <scope>IDENTIFICATION</scope>
</reference>
<dbReference type="AlphaFoldDB" id="A0A4X2KA92"/>
<dbReference type="PANTHER" id="PTHR11258">
    <property type="entry name" value="2-5 OLIGOADENYLATE SYNTHETASE"/>
    <property type="match status" value="1"/>
</dbReference>
<dbReference type="Ensembl" id="ENSVURT00010009997.1">
    <property type="protein sequence ID" value="ENSVURP00010008808.1"/>
    <property type="gene ID" value="ENSVURG00010006830.1"/>
</dbReference>
<evidence type="ECO:0000256" key="7">
    <source>
        <dbReference type="ARBA" id="ARBA00022588"/>
    </source>
</evidence>
<dbReference type="OrthoDB" id="1885901at2759"/>
<evidence type="ECO:0000256" key="2">
    <source>
        <dbReference type="ARBA" id="ARBA00001946"/>
    </source>
</evidence>
<keyword evidence="13" id="KW-1185">Reference proteome</keyword>
<dbReference type="CDD" id="cd01811">
    <property type="entry name" value="Ubl1_OASL"/>
    <property type="match status" value="1"/>
</dbReference>
<dbReference type="InterPro" id="IPR029071">
    <property type="entry name" value="Ubiquitin-like_domsf"/>
</dbReference>
<dbReference type="GO" id="GO:0005829">
    <property type="term" value="C:cytosol"/>
    <property type="evidence" value="ECO:0007669"/>
    <property type="project" value="TreeGrafter"/>
</dbReference>
<evidence type="ECO:0000256" key="5">
    <source>
        <dbReference type="ARBA" id="ARBA00012577"/>
    </source>
</evidence>
<dbReference type="STRING" id="29139.ENSVURP00010008808"/>
<dbReference type="GeneTree" id="ENSGT00510000046406"/>
<dbReference type="GO" id="GO:0046872">
    <property type="term" value="F:metal ion binding"/>
    <property type="evidence" value="ECO:0007669"/>
    <property type="project" value="UniProtKB-KW"/>
</dbReference>
<dbReference type="PROSITE" id="PS00832">
    <property type="entry name" value="25A_SYNTH_1"/>
    <property type="match status" value="1"/>
</dbReference>
<dbReference type="InterPro" id="IPR000626">
    <property type="entry name" value="Ubiquitin-like_dom"/>
</dbReference>
<keyword evidence="6" id="KW-0963">Cytoplasm</keyword>
<dbReference type="FunFam" id="1.10.1410.20:FF:000001">
    <property type="entry name" value="2'-5'-oligoadenylate synthetase 1"/>
    <property type="match status" value="1"/>
</dbReference>
<comment type="cofactor">
    <cofactor evidence="2">
        <name>Mg(2+)</name>
        <dbReference type="ChEBI" id="CHEBI:18420"/>
    </cofactor>
</comment>
<evidence type="ECO:0000313" key="12">
    <source>
        <dbReference type="Ensembl" id="ENSVURP00010008808.1"/>
    </source>
</evidence>
<dbReference type="GO" id="GO:0016020">
    <property type="term" value="C:membrane"/>
    <property type="evidence" value="ECO:0007669"/>
    <property type="project" value="TreeGrafter"/>
</dbReference>
<protein>
    <recommendedName>
        <fullName evidence="5">2'-5' oligoadenylate synthase</fullName>
        <ecNumber evidence="5">2.7.7.84</ecNumber>
    </recommendedName>
</protein>
<comment type="subcellular location">
    <subcellularLocation>
        <location evidence="3">Cytoplasm</location>
    </subcellularLocation>
</comment>
<dbReference type="GO" id="GO:0003725">
    <property type="term" value="F:double-stranded RNA binding"/>
    <property type="evidence" value="ECO:0007669"/>
    <property type="project" value="TreeGrafter"/>
</dbReference>
<evidence type="ECO:0000313" key="13">
    <source>
        <dbReference type="Proteomes" id="UP000314987"/>
    </source>
</evidence>
<dbReference type="InterPro" id="IPR043519">
    <property type="entry name" value="NT_sf"/>
</dbReference>
<dbReference type="FunFam" id="3.10.20.90:FF:000205">
    <property type="entry name" value="2'-5'-oligoadenylate synthase-like protein 2"/>
    <property type="match status" value="1"/>
</dbReference>
<dbReference type="SUPFAM" id="SSF81301">
    <property type="entry name" value="Nucleotidyltransferase"/>
    <property type="match status" value="1"/>
</dbReference>
<dbReference type="RefSeq" id="XP_027721252.1">
    <property type="nucleotide sequence ID" value="XM_027865451.1"/>
</dbReference>
<dbReference type="OMA" id="RDYEDIC"/>
<dbReference type="CDD" id="cd16103">
    <property type="entry name" value="Ubl2_OASL"/>
    <property type="match status" value="1"/>
</dbReference>
<name>A0A4X2KA92_VOMUR</name>
<dbReference type="InterPro" id="IPR006117">
    <property type="entry name" value="2-5OAS_C_CS"/>
</dbReference>
<dbReference type="PROSITE" id="PS50152">
    <property type="entry name" value="25A_SYNTH_3"/>
    <property type="match status" value="1"/>
</dbReference>
<dbReference type="SUPFAM" id="SSF54236">
    <property type="entry name" value="Ubiquitin-like"/>
    <property type="match status" value="2"/>
</dbReference>
<dbReference type="PANTHER" id="PTHR11258:SF7">
    <property type="entry name" value="2'-5'-OLIGOADENYLATE SYNTHASE-LIKE PROTEIN 2"/>
    <property type="match status" value="1"/>
</dbReference>
<sequence length="510" mass="59435">MASYPDLYQIPAERLDAFVTQKLQPGVEWKEEVEDAFKRVEGFLRDQCFHTQIFLDREVRLRRVIKGGSIGKGTTLNHGSDVDLVIFLSCFSSFQEQIKLRGHIIAHVVERLTRCRESLAFDVQSINVRQSRRRGSAPRSLSFYIQARRRSEPIKVNVLPAFDALGNLAPGEMPPSEVYENLIKSQSKAGEFSSSFTELQKSFFKHRPAKLKSLLRLVKHWYLKKVKAKCPRTFLPPKYALELLTIYAWESGTQKAENFNTNEGFVTVMELLRDYENICIYWTTNYNFENAVVRDYVKQKLKKNRPIILDPADPTNNVGEEKRWDVVAQEAAHCLKQDCCYDKNGEEIQSWDVQGTRNIQVVLRQSDWEDWTLWMNPYDPSWKMKEKIKQERELTGQLRLSFQDPSGERQLLRGRDTLAQYGIFYRIVVYLLETFSPEIQVFVKGPDNHTKVFAIDPDNYIQDLKEKIEEARGPTVASQLLEFQGQRLRDYKSLRDYGIQDSDTIIMSKR</sequence>
<feature type="domain" description="Ubiquitin-like" evidence="11">
    <location>
        <begin position="439"/>
        <end position="510"/>
    </location>
</feature>
<dbReference type="SMART" id="SM00213">
    <property type="entry name" value="UBQ"/>
    <property type="match status" value="2"/>
</dbReference>
<dbReference type="GO" id="GO:0051607">
    <property type="term" value="P:defense response to virus"/>
    <property type="evidence" value="ECO:0007669"/>
    <property type="project" value="UniProtKB-KW"/>
</dbReference>
<dbReference type="InterPro" id="IPR018952">
    <property type="entry name" value="2-5-oligoAdlate_synth_1_dom2/C"/>
</dbReference>
<comment type="similarity">
    <text evidence="4">Belongs to the 2-5A synthase family.</text>
</comment>
<dbReference type="GO" id="GO:0045087">
    <property type="term" value="P:innate immune response"/>
    <property type="evidence" value="ECO:0007669"/>
    <property type="project" value="UniProtKB-KW"/>
</dbReference>
<dbReference type="GO" id="GO:0045071">
    <property type="term" value="P:negative regulation of viral genome replication"/>
    <property type="evidence" value="ECO:0007669"/>
    <property type="project" value="TreeGrafter"/>
</dbReference>
<dbReference type="Proteomes" id="UP000314987">
    <property type="component" value="Unassembled WGS sequence"/>
</dbReference>
<evidence type="ECO:0000256" key="9">
    <source>
        <dbReference type="ARBA" id="ARBA00022884"/>
    </source>
</evidence>
<dbReference type="PROSITE" id="PS50053">
    <property type="entry name" value="UBIQUITIN_2"/>
    <property type="match status" value="1"/>
</dbReference>
<dbReference type="Gene3D" id="3.10.20.90">
    <property type="entry name" value="Phosphatidylinositol 3-kinase Catalytic Subunit, Chain A, domain 1"/>
    <property type="match status" value="1"/>
</dbReference>
<dbReference type="InterPro" id="IPR043518">
    <property type="entry name" value="2-5OAS_N_CS"/>
</dbReference>
<dbReference type="InterPro" id="IPR006116">
    <property type="entry name" value="NT_2-5OAS_ClassI-CCAase"/>
</dbReference>
<dbReference type="CDD" id="cd05400">
    <property type="entry name" value="NT_2-5OAS_ClassI-CCAase"/>
    <property type="match status" value="1"/>
</dbReference>
<reference evidence="12" key="3">
    <citation type="submission" date="2025-09" db="UniProtKB">
        <authorList>
            <consortium name="Ensembl"/>
        </authorList>
    </citation>
    <scope>IDENTIFICATION</scope>
</reference>
<organism evidence="12 13">
    <name type="scientific">Vombatus ursinus</name>
    <name type="common">Common wombat</name>
    <dbReference type="NCBI Taxonomy" id="29139"/>
    <lineage>
        <taxon>Eukaryota</taxon>
        <taxon>Metazoa</taxon>
        <taxon>Chordata</taxon>
        <taxon>Craniata</taxon>
        <taxon>Vertebrata</taxon>
        <taxon>Euteleostomi</taxon>
        <taxon>Mammalia</taxon>
        <taxon>Metatheria</taxon>
        <taxon>Diprotodontia</taxon>
        <taxon>Vombatidae</taxon>
        <taxon>Vombatus</taxon>
    </lineage>
</organism>
<dbReference type="GO" id="GO:0005524">
    <property type="term" value="F:ATP binding"/>
    <property type="evidence" value="ECO:0007669"/>
    <property type="project" value="UniProtKB-KW"/>
</dbReference>
<evidence type="ECO:0000256" key="6">
    <source>
        <dbReference type="ARBA" id="ARBA00022490"/>
    </source>
</evidence>
<evidence type="ECO:0000256" key="10">
    <source>
        <dbReference type="ARBA" id="ARBA00023118"/>
    </source>
</evidence>
<proteinExistence type="inferred from homology"/>
<evidence type="ECO:0000256" key="4">
    <source>
        <dbReference type="ARBA" id="ARBA00009526"/>
    </source>
</evidence>
<accession>A0A4X2KA92</accession>
<evidence type="ECO:0000256" key="3">
    <source>
        <dbReference type="ARBA" id="ARBA00004496"/>
    </source>
</evidence>
<dbReference type="SUPFAM" id="SSF81631">
    <property type="entry name" value="PAP/OAS1 substrate-binding domain"/>
    <property type="match status" value="1"/>
</dbReference>
<dbReference type="GO" id="GO:0005654">
    <property type="term" value="C:nucleoplasm"/>
    <property type="evidence" value="ECO:0007669"/>
    <property type="project" value="TreeGrafter"/>
</dbReference>
<keyword evidence="8" id="KW-0391">Immunity</keyword>
<dbReference type="GeneID" id="114045438"/>
<reference evidence="13" key="1">
    <citation type="submission" date="2018-12" db="EMBL/GenBank/DDBJ databases">
        <authorList>
            <person name="Yazar S."/>
        </authorList>
    </citation>
    <scope>NUCLEOTIDE SEQUENCE [LARGE SCALE GENOMIC DNA]</scope>
</reference>
<keyword evidence="9" id="KW-0694">RNA-binding</keyword>
<dbReference type="Pfam" id="PF01909">
    <property type="entry name" value="NTP_transf_2"/>
    <property type="match status" value="1"/>
</dbReference>
<dbReference type="Pfam" id="PF00240">
    <property type="entry name" value="ubiquitin"/>
    <property type="match status" value="1"/>
</dbReference>
<dbReference type="Pfam" id="PF10421">
    <property type="entry name" value="OAS1_C"/>
    <property type="match status" value="1"/>
</dbReference>
<keyword evidence="7" id="KW-0399">Innate immunity</keyword>